<feature type="region of interest" description="Disordered" evidence="1">
    <location>
        <begin position="106"/>
        <end position="137"/>
    </location>
</feature>
<dbReference type="OrthoDB" id="5119865at2"/>
<dbReference type="RefSeq" id="WP_110124923.1">
    <property type="nucleotide sequence ID" value="NZ_QHLY01000003.1"/>
</dbReference>
<keyword evidence="2" id="KW-0812">Transmembrane</keyword>
<evidence type="ECO:0000256" key="1">
    <source>
        <dbReference type="SAM" id="MobiDB-lite"/>
    </source>
</evidence>
<feature type="compositionally biased region" description="Pro residues" evidence="1">
    <location>
        <begin position="8"/>
        <end position="17"/>
    </location>
</feature>
<accession>A0A318A118</accession>
<name>A0A318A118_9MICO</name>
<keyword evidence="2" id="KW-0472">Membrane</keyword>
<evidence type="ECO:0000256" key="2">
    <source>
        <dbReference type="SAM" id="Phobius"/>
    </source>
</evidence>
<keyword evidence="2" id="KW-1133">Transmembrane helix</keyword>
<comment type="caution">
    <text evidence="3">The sequence shown here is derived from an EMBL/GenBank/DDBJ whole genome shotgun (WGS) entry which is preliminary data.</text>
</comment>
<protein>
    <submittedName>
        <fullName evidence="3">Uncharacterized protein</fullName>
    </submittedName>
</protein>
<organism evidence="3 4">
    <name type="scientific">Cryobacterium arcticum</name>
    <dbReference type="NCBI Taxonomy" id="670052"/>
    <lineage>
        <taxon>Bacteria</taxon>
        <taxon>Bacillati</taxon>
        <taxon>Actinomycetota</taxon>
        <taxon>Actinomycetes</taxon>
        <taxon>Micrococcales</taxon>
        <taxon>Microbacteriaceae</taxon>
        <taxon>Cryobacterium</taxon>
    </lineage>
</organism>
<feature type="compositionally biased region" description="Pro residues" evidence="1">
    <location>
        <begin position="41"/>
        <end position="60"/>
    </location>
</feature>
<feature type="transmembrane region" description="Helical" evidence="2">
    <location>
        <begin position="67"/>
        <end position="90"/>
    </location>
</feature>
<proteinExistence type="predicted"/>
<keyword evidence="4" id="KW-1185">Reference proteome</keyword>
<feature type="compositionally biased region" description="Low complexity" evidence="1">
    <location>
        <begin position="106"/>
        <end position="132"/>
    </location>
</feature>
<gene>
    <name evidence="3" type="ORF">CTB96_00345</name>
</gene>
<feature type="region of interest" description="Disordered" evidence="1">
    <location>
        <begin position="1"/>
        <end position="60"/>
    </location>
</feature>
<sequence>MTTEPTEPTAPTPPNDPAEPATPSAPVAPPVPAAAFAPAAATPPGPPSGPPAAGPTPPPRRGGLPGWAWALIAGAAVLLVGIVVVAVIVVNSVLGGITSPTVTEEPLAAPTATAPETADPTATAMPTEEPATGGAVPTGVTSLDDYVDVGTSFPIWRFPLEDGWEITVFDQQGVNQAQNDELGCLFTSSQNKQPPYDLDATDDRSDTEASIAALTQQMVDSVDEAAVVGALGSADIALTQAGSEDRIEFATSRVDYVNPQDGQDYTNQVGARAMPQAESFMYYVVSCPSALVEAGNSPFADLGEALAVVFE</sequence>
<evidence type="ECO:0000313" key="3">
    <source>
        <dbReference type="EMBL" id="PXA73247.1"/>
    </source>
</evidence>
<evidence type="ECO:0000313" key="4">
    <source>
        <dbReference type="Proteomes" id="UP000246722"/>
    </source>
</evidence>
<dbReference type="EMBL" id="QHLY01000003">
    <property type="protein sequence ID" value="PXA73247.1"/>
    <property type="molecule type" value="Genomic_DNA"/>
</dbReference>
<reference evidence="3 4" key="1">
    <citation type="submission" date="2018-05" db="EMBL/GenBank/DDBJ databases">
        <title>Genetic diversity of glacier-inhabiting Cryobacterium bacteria in China and description of Cryobacterium mengkeensis sp. nov. and Arthrobacter glacialis sp. nov.</title>
        <authorList>
            <person name="Liu Q."/>
            <person name="Xin Y.-H."/>
        </authorList>
    </citation>
    <scope>NUCLEOTIDE SEQUENCE [LARGE SCALE GENOMIC DNA]</scope>
    <source>
        <strain evidence="3 4">SK-1</strain>
    </source>
</reference>
<dbReference type="Proteomes" id="UP000246722">
    <property type="component" value="Unassembled WGS sequence"/>
</dbReference>
<dbReference type="AlphaFoldDB" id="A0A318A118"/>